<evidence type="ECO:0000313" key="4">
    <source>
        <dbReference type="EMBL" id="CAG9313348.1"/>
    </source>
</evidence>
<dbReference type="AlphaFoldDB" id="A0AAU9IMF2"/>
<feature type="transmembrane region" description="Helical" evidence="2">
    <location>
        <begin position="85"/>
        <end position="106"/>
    </location>
</feature>
<dbReference type="PROSITE" id="PS50195">
    <property type="entry name" value="PX"/>
    <property type="match status" value="2"/>
</dbReference>
<evidence type="ECO:0000256" key="1">
    <source>
        <dbReference type="SAM" id="MobiDB-lite"/>
    </source>
</evidence>
<dbReference type="Proteomes" id="UP001162131">
    <property type="component" value="Unassembled WGS sequence"/>
</dbReference>
<accession>A0AAU9IMF2</accession>
<reference evidence="4" key="1">
    <citation type="submission" date="2021-09" db="EMBL/GenBank/DDBJ databases">
        <authorList>
            <consortium name="AG Swart"/>
            <person name="Singh M."/>
            <person name="Singh A."/>
            <person name="Seah K."/>
            <person name="Emmerich C."/>
        </authorList>
    </citation>
    <scope>NUCLEOTIDE SEQUENCE</scope>
    <source>
        <strain evidence="4">ATCC30299</strain>
    </source>
</reference>
<evidence type="ECO:0000313" key="5">
    <source>
        <dbReference type="Proteomes" id="UP001162131"/>
    </source>
</evidence>
<name>A0AAU9IMF2_9CILI</name>
<keyword evidence="2" id="KW-0812">Transmembrane</keyword>
<dbReference type="InterPro" id="IPR001683">
    <property type="entry name" value="PX_dom"/>
</dbReference>
<dbReference type="SUPFAM" id="SSF64268">
    <property type="entry name" value="PX domain"/>
    <property type="match status" value="2"/>
</dbReference>
<dbReference type="PANTHER" id="PTHR10555:SF170">
    <property type="entry name" value="FI18122P1"/>
    <property type="match status" value="1"/>
</dbReference>
<comment type="caution">
    <text evidence="4">The sequence shown here is derived from an EMBL/GenBank/DDBJ whole genome shotgun (WGS) entry which is preliminary data.</text>
</comment>
<dbReference type="CDD" id="cd06093">
    <property type="entry name" value="PX_domain"/>
    <property type="match status" value="1"/>
</dbReference>
<feature type="transmembrane region" description="Helical" evidence="2">
    <location>
        <begin position="153"/>
        <end position="171"/>
    </location>
</feature>
<gene>
    <name evidence="4" type="ORF">BSTOLATCC_MIC8620</name>
</gene>
<dbReference type="Gene3D" id="3.30.1520.10">
    <property type="entry name" value="Phox-like domain"/>
    <property type="match status" value="2"/>
</dbReference>
<dbReference type="InterPro" id="IPR036871">
    <property type="entry name" value="PX_dom_sf"/>
</dbReference>
<protein>
    <recommendedName>
        <fullName evidence="3">PX domain-containing protein</fullName>
    </recommendedName>
</protein>
<dbReference type="GO" id="GO:0005768">
    <property type="term" value="C:endosome"/>
    <property type="evidence" value="ECO:0007669"/>
    <property type="project" value="TreeGrafter"/>
</dbReference>
<dbReference type="EMBL" id="CAJZBQ010000010">
    <property type="protein sequence ID" value="CAG9313348.1"/>
    <property type="molecule type" value="Genomic_DNA"/>
</dbReference>
<sequence length="546" mass="62535">MGKSAEFCVSDSGAECALTLIFPLITWLSLIVVWIFSRKAQIEDADEIEANYTFNHIVKLTMSMLCAGTSVALFFWNVICEDTVVGGPLIEDIGDAFTWIMASILLRKEYLATGRTSLALRIWWVVVMVEEILIITLMSAYDGGRPYFDHIRIELVVALLLYTGLALIGYLRPSDMALDKKDVVEGYYKKVLDNYTRMQTPQEMKEDIWGKLEDIKVIEEEEKKLNLEKNLSMREKIMTIDVDGYEIIDQGGEPAIYYNVTVRKGKVGKILEKTKRKYEEFAGLYKELQIRFPSLSFPPLPPLIPSQNRYREDILKGRQKVFDELMKFLVVKNIPLEAYKDFLLPNSALAFYGKEANSEVYLPSFQAPVVVSVEEVKEIKEIKEISETKETINSEPKSPKKKKKETSEISMEPISPSPIIEEKRELRSQSLIIEPACRVNILSTYESGSGYSRHTMYEIGVKYGKEHIICAHRFKDFKKLYEELKKDFSTLPELPSSGLTFSSTDPEIVSERRDKLERFLAECVENPAIRSHQAVMDFLELNKSTS</sequence>
<feature type="region of interest" description="Disordered" evidence="1">
    <location>
        <begin position="390"/>
        <end position="412"/>
    </location>
</feature>
<feature type="transmembrane region" description="Helical" evidence="2">
    <location>
        <begin position="57"/>
        <end position="79"/>
    </location>
</feature>
<keyword evidence="5" id="KW-1185">Reference proteome</keyword>
<feature type="domain" description="PX" evidence="3">
    <location>
        <begin position="236"/>
        <end position="359"/>
    </location>
</feature>
<dbReference type="SMART" id="SM00312">
    <property type="entry name" value="PX"/>
    <property type="match status" value="2"/>
</dbReference>
<keyword evidence="2" id="KW-0472">Membrane</keyword>
<dbReference type="GO" id="GO:0035091">
    <property type="term" value="F:phosphatidylinositol binding"/>
    <property type="evidence" value="ECO:0007669"/>
    <property type="project" value="InterPro"/>
</dbReference>
<evidence type="ECO:0000256" key="2">
    <source>
        <dbReference type="SAM" id="Phobius"/>
    </source>
</evidence>
<feature type="transmembrane region" description="Helical" evidence="2">
    <location>
        <begin position="118"/>
        <end position="141"/>
    </location>
</feature>
<dbReference type="Pfam" id="PF00787">
    <property type="entry name" value="PX"/>
    <property type="match status" value="2"/>
</dbReference>
<organism evidence="4 5">
    <name type="scientific">Blepharisma stoltei</name>
    <dbReference type="NCBI Taxonomy" id="1481888"/>
    <lineage>
        <taxon>Eukaryota</taxon>
        <taxon>Sar</taxon>
        <taxon>Alveolata</taxon>
        <taxon>Ciliophora</taxon>
        <taxon>Postciliodesmatophora</taxon>
        <taxon>Heterotrichea</taxon>
        <taxon>Heterotrichida</taxon>
        <taxon>Blepharismidae</taxon>
        <taxon>Blepharisma</taxon>
    </lineage>
</organism>
<evidence type="ECO:0000259" key="3">
    <source>
        <dbReference type="PROSITE" id="PS50195"/>
    </source>
</evidence>
<proteinExistence type="predicted"/>
<dbReference type="PANTHER" id="PTHR10555">
    <property type="entry name" value="SORTING NEXIN"/>
    <property type="match status" value="1"/>
</dbReference>
<feature type="transmembrane region" description="Helical" evidence="2">
    <location>
        <begin position="17"/>
        <end position="36"/>
    </location>
</feature>
<keyword evidence="2" id="KW-1133">Transmembrane helix</keyword>
<feature type="domain" description="PX" evidence="3">
    <location>
        <begin position="435"/>
        <end position="546"/>
    </location>
</feature>